<dbReference type="SUPFAM" id="SSF52540">
    <property type="entry name" value="P-loop containing nucleoside triphosphate hydrolases"/>
    <property type="match status" value="1"/>
</dbReference>
<name>A0A829YN76_9GAMM</name>
<dbReference type="GO" id="GO:0003677">
    <property type="term" value="F:DNA binding"/>
    <property type="evidence" value="ECO:0007669"/>
    <property type="project" value="InterPro"/>
</dbReference>
<evidence type="ECO:0008006" key="12">
    <source>
        <dbReference type="Google" id="ProtNLM"/>
    </source>
</evidence>
<organism evidence="10 11">
    <name type="scientific">Steroidobacter agaridevorans</name>
    <dbReference type="NCBI Taxonomy" id="2695856"/>
    <lineage>
        <taxon>Bacteria</taxon>
        <taxon>Pseudomonadati</taxon>
        <taxon>Pseudomonadota</taxon>
        <taxon>Gammaproteobacteria</taxon>
        <taxon>Steroidobacterales</taxon>
        <taxon>Steroidobacteraceae</taxon>
        <taxon>Steroidobacter</taxon>
    </lineage>
</organism>
<dbReference type="InterPro" id="IPR050534">
    <property type="entry name" value="Coronavir_polyprotein_1ab"/>
</dbReference>
<dbReference type="EMBL" id="BLJN01000008">
    <property type="protein sequence ID" value="GFE84361.1"/>
    <property type="molecule type" value="Genomic_DNA"/>
</dbReference>
<comment type="similarity">
    <text evidence="1">Belongs to the DNA2/NAM7 helicase family.</text>
</comment>
<evidence type="ECO:0000259" key="7">
    <source>
        <dbReference type="Pfam" id="PF13086"/>
    </source>
</evidence>
<evidence type="ECO:0000313" key="11">
    <source>
        <dbReference type="Proteomes" id="UP000445000"/>
    </source>
</evidence>
<protein>
    <recommendedName>
        <fullName evidence="12">PLD phosphodiesterase domain-containing protein</fullName>
    </recommendedName>
</protein>
<keyword evidence="4" id="KW-0347">Helicase</keyword>
<dbReference type="AlphaFoldDB" id="A0A829YN76"/>
<gene>
    <name evidence="10" type="ORF">GCM10011487_63610</name>
</gene>
<feature type="domain" description="DNA2/NAM7 helicase-like C-terminal" evidence="8">
    <location>
        <begin position="111"/>
        <end position="303"/>
    </location>
</feature>
<dbReference type="InterPro" id="IPR027417">
    <property type="entry name" value="P-loop_NTPase"/>
</dbReference>
<dbReference type="SUPFAM" id="SSF57783">
    <property type="entry name" value="Zinc beta-ribbon"/>
    <property type="match status" value="1"/>
</dbReference>
<comment type="caution">
    <text evidence="10">The sequence shown here is derived from an EMBL/GenBank/DDBJ whole genome shotgun (WGS) entry which is preliminary data.</text>
</comment>
<evidence type="ECO:0000256" key="5">
    <source>
        <dbReference type="ARBA" id="ARBA00022840"/>
    </source>
</evidence>
<keyword evidence="5" id="KW-0067">ATP-binding</keyword>
<dbReference type="GO" id="GO:0016787">
    <property type="term" value="F:hydrolase activity"/>
    <property type="evidence" value="ECO:0007669"/>
    <property type="project" value="UniProtKB-KW"/>
</dbReference>
<dbReference type="InterPro" id="IPR013498">
    <property type="entry name" value="Topo_IA_Znf"/>
</dbReference>
<dbReference type="Gene3D" id="3.30.65.10">
    <property type="entry name" value="Bacterial Topoisomerase I, domain 1"/>
    <property type="match status" value="1"/>
</dbReference>
<dbReference type="SUPFAM" id="SSF56024">
    <property type="entry name" value="Phospholipase D/nuclease"/>
    <property type="match status" value="1"/>
</dbReference>
<evidence type="ECO:0000256" key="4">
    <source>
        <dbReference type="ARBA" id="ARBA00022806"/>
    </source>
</evidence>
<evidence type="ECO:0000259" key="8">
    <source>
        <dbReference type="Pfam" id="PF13087"/>
    </source>
</evidence>
<proteinExistence type="inferred from homology"/>
<feature type="domain" description="DNA2/NAM7 helicase helicase" evidence="7">
    <location>
        <begin position="4"/>
        <end position="85"/>
    </location>
</feature>
<dbReference type="GO" id="GO:0003916">
    <property type="term" value="F:DNA topoisomerase activity"/>
    <property type="evidence" value="ECO:0007669"/>
    <property type="project" value="InterPro"/>
</dbReference>
<dbReference type="Pfam" id="PF13091">
    <property type="entry name" value="PLDc_2"/>
    <property type="match status" value="1"/>
</dbReference>
<evidence type="ECO:0000256" key="2">
    <source>
        <dbReference type="ARBA" id="ARBA00022741"/>
    </source>
</evidence>
<dbReference type="GO" id="GO:0005694">
    <property type="term" value="C:chromosome"/>
    <property type="evidence" value="ECO:0007669"/>
    <property type="project" value="InterPro"/>
</dbReference>
<dbReference type="GO" id="GO:0005524">
    <property type="term" value="F:ATP binding"/>
    <property type="evidence" value="ECO:0007669"/>
    <property type="project" value="UniProtKB-KW"/>
</dbReference>
<dbReference type="Gene3D" id="3.40.50.300">
    <property type="entry name" value="P-loop containing nucleotide triphosphate hydrolases"/>
    <property type="match status" value="2"/>
</dbReference>
<reference evidence="11" key="1">
    <citation type="submission" date="2020-01" db="EMBL/GenBank/DDBJ databases">
        <title>'Steroidobacter agaridevorans' sp. nov., agar-degrading bacteria isolated from rhizosphere soils.</title>
        <authorList>
            <person name="Ikenaga M."/>
            <person name="Kataoka M."/>
            <person name="Murouchi A."/>
            <person name="Katsuragi S."/>
            <person name="Sakai M."/>
        </authorList>
    </citation>
    <scope>NUCLEOTIDE SEQUENCE [LARGE SCALE GENOMIC DNA]</scope>
    <source>
        <strain evidence="11">YU21-B</strain>
    </source>
</reference>
<feature type="domain" description="DNA topoisomerase type IA zn finger" evidence="6">
    <location>
        <begin position="575"/>
        <end position="602"/>
    </location>
</feature>
<dbReference type="Pfam" id="PF01396">
    <property type="entry name" value="Zn_ribbon_Top1"/>
    <property type="match status" value="1"/>
</dbReference>
<dbReference type="InterPro" id="IPR041679">
    <property type="entry name" value="DNA2/NAM7-like_C"/>
</dbReference>
<evidence type="ECO:0000256" key="3">
    <source>
        <dbReference type="ARBA" id="ARBA00022801"/>
    </source>
</evidence>
<dbReference type="Pfam" id="PF13087">
    <property type="entry name" value="AAA_12"/>
    <property type="match status" value="1"/>
</dbReference>
<keyword evidence="11" id="KW-1185">Reference proteome</keyword>
<dbReference type="CDD" id="cd09126">
    <property type="entry name" value="PLDc_C_DEXD_like"/>
    <property type="match status" value="1"/>
</dbReference>
<dbReference type="GO" id="GO:0043139">
    <property type="term" value="F:5'-3' DNA helicase activity"/>
    <property type="evidence" value="ECO:0007669"/>
    <property type="project" value="TreeGrafter"/>
</dbReference>
<keyword evidence="2" id="KW-0547">Nucleotide-binding</keyword>
<accession>A0A829YN76</accession>
<keyword evidence="3" id="KW-0378">Hydrolase</keyword>
<dbReference type="InterPro" id="IPR025202">
    <property type="entry name" value="PLD-like_dom"/>
</dbReference>
<evidence type="ECO:0000313" key="10">
    <source>
        <dbReference type="EMBL" id="GFE84361.1"/>
    </source>
</evidence>
<dbReference type="InterPro" id="IPR041677">
    <property type="entry name" value="DNA2/NAM7_AAA_11"/>
</dbReference>
<dbReference type="PANTHER" id="PTHR43788:SF8">
    <property type="entry name" value="DNA-BINDING PROTEIN SMUBP-2"/>
    <property type="match status" value="1"/>
</dbReference>
<dbReference type="CDD" id="cd18808">
    <property type="entry name" value="SF1_C_Upf1"/>
    <property type="match status" value="1"/>
</dbReference>
<dbReference type="Gene3D" id="3.30.870.10">
    <property type="entry name" value="Endonuclease Chain A"/>
    <property type="match status" value="1"/>
</dbReference>
<evidence type="ECO:0000259" key="9">
    <source>
        <dbReference type="Pfam" id="PF13091"/>
    </source>
</evidence>
<dbReference type="PANTHER" id="PTHR43788">
    <property type="entry name" value="DNA2/NAM7 HELICASE FAMILY MEMBER"/>
    <property type="match status" value="1"/>
</dbReference>
<dbReference type="GO" id="GO:0006265">
    <property type="term" value="P:DNA topological change"/>
    <property type="evidence" value="ECO:0007669"/>
    <property type="project" value="InterPro"/>
</dbReference>
<evidence type="ECO:0000256" key="1">
    <source>
        <dbReference type="ARBA" id="ARBA00007913"/>
    </source>
</evidence>
<evidence type="ECO:0000259" key="6">
    <source>
        <dbReference type="Pfam" id="PF01396"/>
    </source>
</evidence>
<feature type="domain" description="Phospholipase D-like" evidence="9">
    <location>
        <begin position="373"/>
        <end position="486"/>
    </location>
</feature>
<dbReference type="Pfam" id="PF13086">
    <property type="entry name" value="AAA_11"/>
    <property type="match status" value="1"/>
</dbReference>
<dbReference type="Proteomes" id="UP000445000">
    <property type="component" value="Unassembled WGS sequence"/>
</dbReference>
<dbReference type="InterPro" id="IPR047187">
    <property type="entry name" value="SF1_C_Upf1"/>
</dbReference>
<sequence>MLADEIQQLEKQISQLHGELIRNARIVGVTGTRAYLSVRDISPMDLVIIDEASMLPLPVVWFIAGMASTRAVVCGDFRQLPPIVDTDNPAIAEHIGADVFNAAGVSRLDPNDRRIVMLDTQRRMQPAICDLISGPMYGGRLRSFDGADFWARRNAQPKPPEPLSATLTIVDTSQLYPIESVDANRSRFNLLHALLTRNIAWHMKQRDYLNDSKRLAIITPYRAQVNLARTLLADAGIEYAQVGTVHAFQGDERHTIVVDIPESEGATGQAGRLIRGSAPNDLGARLINVAVSRAQNHLIVVANLAYLDRILPTSSMLRAVLCAMQTAGTVVQAAELLSRGPAGLEGLDGVDIKTLAREYGLFDQTDFDAALATDLGRARRSIAIFSGFIAKRRTLELTDALQARIQAGVRARCITRPPHRNLPNTAIGRDALDKLESIGCAVDCRVHIHQKVVIIDGHIVWHGSLNALSYSQYADELMTRTLGRGFAQMVAALLAKKRVPLEKVLDVITDAENPRCGSCGKKIRTFIDSRKSVEEFFCERFCGWSEPLSGERKHSARRSRTPAASVPTETGPAPCPECGAPLVERQGPYGRFLGCSTFPRCTGKARISSG</sequence>